<organism evidence="3 4">
    <name type="scientific">Lingula anatina</name>
    <name type="common">Brachiopod</name>
    <name type="synonym">Lingula unguis</name>
    <dbReference type="NCBI Taxonomy" id="7574"/>
    <lineage>
        <taxon>Eukaryota</taxon>
        <taxon>Metazoa</taxon>
        <taxon>Spiralia</taxon>
        <taxon>Lophotrochozoa</taxon>
        <taxon>Brachiopoda</taxon>
        <taxon>Linguliformea</taxon>
        <taxon>Lingulata</taxon>
        <taxon>Lingulida</taxon>
        <taxon>Linguloidea</taxon>
        <taxon>Lingulidae</taxon>
        <taxon>Lingula</taxon>
    </lineage>
</organism>
<dbReference type="Pfam" id="PF14291">
    <property type="entry name" value="DUF4371"/>
    <property type="match status" value="1"/>
</dbReference>
<accession>A0A1S3KGL2</accession>
<feature type="domain" description="TTF-type" evidence="2">
    <location>
        <begin position="156"/>
        <end position="249"/>
    </location>
</feature>
<proteinExistence type="predicted"/>
<protein>
    <submittedName>
        <fullName evidence="4">52 kDa repressor of the inhibitor of the protein kinase-like</fullName>
    </submittedName>
</protein>
<dbReference type="InterPro" id="IPR006580">
    <property type="entry name" value="Znf_TTF"/>
</dbReference>
<gene>
    <name evidence="4" type="primary">LOC106181709</name>
</gene>
<feature type="chain" id="PRO_5010266403" evidence="1">
    <location>
        <begin position="24"/>
        <end position="831"/>
    </location>
</feature>
<dbReference type="AlphaFoldDB" id="A0A1S3KGL2"/>
<dbReference type="PANTHER" id="PTHR46289">
    <property type="entry name" value="52 KDA REPRESSOR OF THE INHIBITOR OF THE PROTEIN KINASE-LIKE PROTEIN-RELATED"/>
    <property type="match status" value="1"/>
</dbReference>
<reference evidence="4" key="1">
    <citation type="submission" date="2025-08" db="UniProtKB">
        <authorList>
            <consortium name="RefSeq"/>
        </authorList>
    </citation>
    <scope>IDENTIFICATION</scope>
    <source>
        <tissue evidence="4">Gonads</tissue>
    </source>
</reference>
<dbReference type="Proteomes" id="UP000085678">
    <property type="component" value="Unplaced"/>
</dbReference>
<sequence length="831" mass="93939">MTRQEGVAVLLIIALTTVTPVTGAGPIPLTPEEEAQRDDAAADMANLPAEDHVMTVFLREEIFVSEKMKQFAVEIHYLVATDFCSTKDLCFREDESSSVFPAGMYDIGKTINGTMTPSQIHDEIQKMPVEDKFMLLKHHSVPTPNHTFPSSYTGGCYRSFKQAWLKEHPWMVYSTHLDGAYCMSCVLFCNDRQGKGIFINKPFTAWQKRSEKCREHEKTKYHQDSLQVAESCLAAYEKPEKNIQHMIDEKKAANRERNRAVVRNIADIVLLCARQCIALRGDSEQPDSTGNPGNFLSILRFLSKRDPVMKEHLDSPAMRNATYMSPQTQNEVIDILAKDIVLANITREVQEAKFFAVLADEISSHNSEHLALCVRFVDKDSCIREEFLKFLPLQRITGENVAREILQALEDVGLNSEDIRGQGYDGAPNMSSGKVGVQARIKEVAPLATYSHCGGHCLNLVISHSSSIPNVRNVVDKLKHCCRFFQNSPKKEGLLDLIAKTNTFGEGRRKVLLDLCRTRWAERHGAYQHFYTGYTFLVEALEVIGFRLYEEEYSEYQDWDPGNRSEAQQILSSITSFELIITFLTIYQYLSHLSGITIKLQNSALDIIQAHSMVAEVQEFYLKEREKVTESFQLIYDQAVRMAEKVGVQPSKPRISQRQKHRGNAPAETVFDHYKVNVAIPFLEHISNNLNAKFSGLSTTASSLLGLLPSVICEREMDVTDIVSTYEKDLPSPELVPLEVRRWENRFDKVPETERPNSPALAIKKCDPDVYPNLYVLLKLACTIPVTSCECERSASALRRLNTYMRASMSKMMSSKITCSASGKSNNWGAF</sequence>
<name>A0A1S3KGL2_LINAN</name>
<dbReference type="InterPro" id="IPR012337">
    <property type="entry name" value="RNaseH-like_sf"/>
</dbReference>
<keyword evidence="3" id="KW-1185">Reference proteome</keyword>
<dbReference type="InParanoid" id="A0A1S3KGL2"/>
<dbReference type="SUPFAM" id="SSF53098">
    <property type="entry name" value="Ribonuclease H-like"/>
    <property type="match status" value="1"/>
</dbReference>
<dbReference type="InterPro" id="IPR025398">
    <property type="entry name" value="DUF4371"/>
</dbReference>
<evidence type="ECO:0000259" key="2">
    <source>
        <dbReference type="SMART" id="SM00597"/>
    </source>
</evidence>
<dbReference type="GeneID" id="106181709"/>
<dbReference type="Pfam" id="PF05699">
    <property type="entry name" value="Dimer_Tnp_hAT"/>
    <property type="match status" value="1"/>
</dbReference>
<dbReference type="PANTHER" id="PTHR46289:SF16">
    <property type="entry name" value="52 KDA REPRESSOR OF THE INHIBITOR OF THE PROTEIN KINASE"/>
    <property type="match status" value="1"/>
</dbReference>
<dbReference type="OrthoDB" id="6161213at2759"/>
<keyword evidence="1" id="KW-0732">Signal</keyword>
<evidence type="ECO:0000313" key="3">
    <source>
        <dbReference type="Proteomes" id="UP000085678"/>
    </source>
</evidence>
<dbReference type="InterPro" id="IPR008906">
    <property type="entry name" value="HATC_C_dom"/>
</dbReference>
<dbReference type="InterPro" id="IPR052958">
    <property type="entry name" value="IFN-induced_PKR_regulator"/>
</dbReference>
<dbReference type="RefSeq" id="XP_013421627.1">
    <property type="nucleotide sequence ID" value="XM_013566173.1"/>
</dbReference>
<dbReference type="SMART" id="SM00597">
    <property type="entry name" value="ZnF_TTF"/>
    <property type="match status" value="1"/>
</dbReference>
<dbReference type="STRING" id="7574.A0A1S3KGL2"/>
<dbReference type="KEGG" id="lak:106181709"/>
<dbReference type="GO" id="GO:0046983">
    <property type="term" value="F:protein dimerization activity"/>
    <property type="evidence" value="ECO:0007669"/>
    <property type="project" value="InterPro"/>
</dbReference>
<feature type="signal peptide" evidence="1">
    <location>
        <begin position="1"/>
        <end position="23"/>
    </location>
</feature>
<evidence type="ECO:0000256" key="1">
    <source>
        <dbReference type="SAM" id="SignalP"/>
    </source>
</evidence>
<evidence type="ECO:0000313" key="4">
    <source>
        <dbReference type="RefSeq" id="XP_013421627.1"/>
    </source>
</evidence>